<keyword evidence="4 5" id="KW-0472">Membrane</keyword>
<comment type="similarity">
    <text evidence="5">Belongs to the binding-protein-dependent transport system permease family.</text>
</comment>
<dbReference type="Gene3D" id="1.10.3720.10">
    <property type="entry name" value="MetI-like"/>
    <property type="match status" value="1"/>
</dbReference>
<keyword evidence="2 5" id="KW-0812">Transmembrane</keyword>
<gene>
    <name evidence="7" type="ORF">ENV14_07235</name>
</gene>
<evidence type="ECO:0000256" key="3">
    <source>
        <dbReference type="ARBA" id="ARBA00022989"/>
    </source>
</evidence>
<feature type="transmembrane region" description="Helical" evidence="5">
    <location>
        <begin position="7"/>
        <end position="32"/>
    </location>
</feature>
<keyword evidence="3 5" id="KW-1133">Transmembrane helix</keyword>
<dbReference type="PANTHER" id="PTHR43376">
    <property type="entry name" value="OLIGOPEPTIDE TRANSPORT SYSTEM PERMEASE PROTEIN"/>
    <property type="match status" value="1"/>
</dbReference>
<comment type="caution">
    <text evidence="7">The sequence shown here is derived from an EMBL/GenBank/DDBJ whole genome shotgun (WGS) entry which is preliminary data.</text>
</comment>
<comment type="subcellular location">
    <subcellularLocation>
        <location evidence="5">Cell membrane</location>
        <topology evidence="5">Multi-pass membrane protein</topology>
    </subcellularLocation>
    <subcellularLocation>
        <location evidence="1">Membrane</location>
        <topology evidence="1">Multi-pass membrane protein</topology>
    </subcellularLocation>
</comment>
<sequence>MHRVNPFVIFLVKRVGVLLVTFFVAITVIFLLPRLIPGNPLATLLYSLVAQGAADPEKLKAVERSLLEYFQLDRPIYEQYISFLAGLLRGDLGKSIMYFPRSTMDIVARYLPWTLYLLVPAIVASWIVGNTIGVVAAINRGKWVDKLVLPVLAVLQGIPPYIFGMYLVLVLGVQLKLFPTGGTWSPTIGPSLSLTFILDYLHHYVLPFLSIFLTSLAGWGLSMRNISIQELATDYMDYARTLALSQKKMVKYLFKCSSLPQIVGLAIVLGWSVAGSVITEIVFNYQGIGFMFWRAVQSQDYILIQGFFVIIIGTILLANFISEIIFAIVDPRVRYAYVGA</sequence>
<feature type="transmembrane region" description="Helical" evidence="5">
    <location>
        <begin position="147"/>
        <end position="169"/>
    </location>
</feature>
<dbReference type="PROSITE" id="PS50928">
    <property type="entry name" value="ABC_TM1"/>
    <property type="match status" value="1"/>
</dbReference>
<reference evidence="7" key="1">
    <citation type="journal article" date="2020" name="mSystems">
        <title>Genome- and Community-Level Interaction Insights into Carbon Utilization and Element Cycling Functions of Hydrothermarchaeota in Hydrothermal Sediment.</title>
        <authorList>
            <person name="Zhou Z."/>
            <person name="Liu Y."/>
            <person name="Xu W."/>
            <person name="Pan J."/>
            <person name="Luo Z.H."/>
            <person name="Li M."/>
        </authorList>
    </citation>
    <scope>NUCLEOTIDE SEQUENCE [LARGE SCALE GENOMIC DNA]</scope>
    <source>
        <strain evidence="7">SpSt-732</strain>
    </source>
</reference>
<keyword evidence="5" id="KW-0813">Transport</keyword>
<evidence type="ECO:0000313" key="7">
    <source>
        <dbReference type="EMBL" id="HGI88158.1"/>
    </source>
</evidence>
<feature type="domain" description="ABC transmembrane type-1" evidence="6">
    <location>
        <begin position="111"/>
        <end position="322"/>
    </location>
</feature>
<protein>
    <submittedName>
        <fullName evidence="7">ABC transporter permease</fullName>
    </submittedName>
</protein>
<evidence type="ECO:0000256" key="1">
    <source>
        <dbReference type="ARBA" id="ARBA00004141"/>
    </source>
</evidence>
<dbReference type="AlphaFoldDB" id="A0A7C4FD16"/>
<evidence type="ECO:0000256" key="2">
    <source>
        <dbReference type="ARBA" id="ARBA00022692"/>
    </source>
</evidence>
<proteinExistence type="inferred from homology"/>
<feature type="transmembrane region" description="Helical" evidence="5">
    <location>
        <begin position="113"/>
        <end position="135"/>
    </location>
</feature>
<dbReference type="Pfam" id="PF00528">
    <property type="entry name" value="BPD_transp_1"/>
    <property type="match status" value="1"/>
</dbReference>
<dbReference type="CDD" id="cd06261">
    <property type="entry name" value="TM_PBP2"/>
    <property type="match status" value="1"/>
</dbReference>
<dbReference type="InterPro" id="IPR000515">
    <property type="entry name" value="MetI-like"/>
</dbReference>
<organism evidence="7">
    <name type="scientific">Ignisphaera aggregans</name>
    <dbReference type="NCBI Taxonomy" id="334771"/>
    <lineage>
        <taxon>Archaea</taxon>
        <taxon>Thermoproteota</taxon>
        <taxon>Thermoprotei</taxon>
        <taxon>Desulfurococcales</taxon>
        <taxon>Desulfurococcaceae</taxon>
        <taxon>Ignisphaera</taxon>
    </lineage>
</organism>
<feature type="transmembrane region" description="Helical" evidence="5">
    <location>
        <begin position="201"/>
        <end position="221"/>
    </location>
</feature>
<evidence type="ECO:0000256" key="5">
    <source>
        <dbReference type="RuleBase" id="RU363032"/>
    </source>
</evidence>
<feature type="transmembrane region" description="Helical" evidence="5">
    <location>
        <begin position="303"/>
        <end position="329"/>
    </location>
</feature>
<evidence type="ECO:0000256" key="4">
    <source>
        <dbReference type="ARBA" id="ARBA00023136"/>
    </source>
</evidence>
<dbReference type="EMBL" id="DTFF01000063">
    <property type="protein sequence ID" value="HGI88158.1"/>
    <property type="molecule type" value="Genomic_DNA"/>
</dbReference>
<feature type="transmembrane region" description="Helical" evidence="5">
    <location>
        <begin position="262"/>
        <end position="283"/>
    </location>
</feature>
<dbReference type="GO" id="GO:0005886">
    <property type="term" value="C:plasma membrane"/>
    <property type="evidence" value="ECO:0007669"/>
    <property type="project" value="UniProtKB-SubCell"/>
</dbReference>
<dbReference type="GO" id="GO:0055085">
    <property type="term" value="P:transmembrane transport"/>
    <property type="evidence" value="ECO:0007669"/>
    <property type="project" value="InterPro"/>
</dbReference>
<accession>A0A7C4FD16</accession>
<dbReference type="SUPFAM" id="SSF161098">
    <property type="entry name" value="MetI-like"/>
    <property type="match status" value="1"/>
</dbReference>
<name>A0A7C4FD16_9CREN</name>
<evidence type="ECO:0000259" key="6">
    <source>
        <dbReference type="PROSITE" id="PS50928"/>
    </source>
</evidence>
<dbReference type="PANTHER" id="PTHR43376:SF1">
    <property type="entry name" value="OLIGOPEPTIDE TRANSPORT SYSTEM PERMEASE PROTEIN"/>
    <property type="match status" value="1"/>
</dbReference>
<dbReference type="InterPro" id="IPR035906">
    <property type="entry name" value="MetI-like_sf"/>
</dbReference>